<evidence type="ECO:0000256" key="1">
    <source>
        <dbReference type="ARBA" id="ARBA00022603"/>
    </source>
</evidence>
<evidence type="ECO:0000313" key="6">
    <source>
        <dbReference type="Proteomes" id="UP000078162"/>
    </source>
</evidence>
<evidence type="ECO:0000313" key="5">
    <source>
        <dbReference type="EMBL" id="ANH78811.1"/>
    </source>
</evidence>
<evidence type="ECO:0000256" key="2">
    <source>
        <dbReference type="ARBA" id="ARBA00022679"/>
    </source>
</evidence>
<reference evidence="5 6" key="1">
    <citation type="submission" date="2016-03" db="EMBL/GenBank/DDBJ databases">
        <title>Culture-independent genomics supports pathogen discovery for uncultivable bacteria within the genus Chlamydia.</title>
        <authorList>
            <person name="Taylor-Brown A."/>
            <person name="Bachmann N.L."/>
            <person name="Borel N."/>
            <person name="Polkinghorne A."/>
        </authorList>
    </citation>
    <scope>NUCLEOTIDE SEQUENCE [LARGE SCALE GENOMIC DNA]</scope>
    <source>
        <strain evidence="5 6">2742-308</strain>
    </source>
</reference>
<dbReference type="AlphaFoldDB" id="A0A1A9HWK5"/>
<dbReference type="InterPro" id="IPR021180">
    <property type="entry name" value="Protein_Lys_MeTrfase_predicted"/>
</dbReference>
<evidence type="ECO:0000256" key="3">
    <source>
        <dbReference type="ARBA" id="ARBA00022691"/>
    </source>
</evidence>
<dbReference type="EMBL" id="CP014639">
    <property type="protein sequence ID" value="ANH78811.1"/>
    <property type="molecule type" value="Genomic_DNA"/>
</dbReference>
<dbReference type="KEGG" id="csaz:Cs308_0641"/>
<feature type="domain" description="DOT1" evidence="4">
    <location>
        <begin position="21"/>
        <end position="106"/>
    </location>
</feature>
<protein>
    <recommendedName>
        <fullName evidence="4">DOT1 domain-containing protein</fullName>
    </recommendedName>
</protein>
<evidence type="ECO:0000259" key="4">
    <source>
        <dbReference type="Pfam" id="PF08123"/>
    </source>
</evidence>
<keyword evidence="2" id="KW-0808">Transferase</keyword>
<dbReference type="PATRIC" id="fig|1806891.3.peg.630"/>
<accession>A0A1A9HWK5</accession>
<dbReference type="InterPro" id="IPR026170">
    <property type="entry name" value="FAM173A/B"/>
</dbReference>
<dbReference type="PANTHER" id="PTHR13610">
    <property type="entry name" value="METHYLTRANSFERASE DOMAIN-CONTAINING PROTEIN"/>
    <property type="match status" value="1"/>
</dbReference>
<dbReference type="Gene3D" id="3.40.50.150">
    <property type="entry name" value="Vaccinia Virus protein VP39"/>
    <property type="match status" value="1"/>
</dbReference>
<dbReference type="Proteomes" id="UP000078162">
    <property type="component" value="Chromosome"/>
</dbReference>
<dbReference type="PANTHER" id="PTHR13610:SF11">
    <property type="entry name" value="METHYLTRANSFERASE DOMAIN-CONTAINING PROTEIN"/>
    <property type="match status" value="1"/>
</dbReference>
<dbReference type="InterPro" id="IPR029063">
    <property type="entry name" value="SAM-dependent_MTases_sf"/>
</dbReference>
<proteinExistence type="predicted"/>
<gene>
    <name evidence="5" type="ORF">Cs308_0641</name>
</gene>
<dbReference type="PIRSF" id="PIRSF029047">
    <property type="entry name" value="Protein_Lys_MeTrfase_predicted"/>
    <property type="match status" value="1"/>
</dbReference>
<keyword evidence="1" id="KW-0489">Methyltransferase</keyword>
<sequence length="184" mass="20912">MHNPYAKLRISPQSSLLKEGNVYGETPWSALYKISKAFGITSQDVIYDLGSGLGKVCFWFAHVIQCQVLGVENQENFVRFSVNIHRKLSSGFTLFCLQDFKDISLSEASCVYFYGSSYSRRVLKDVLQAFVSMAPGAIVISISFPLDSFPYGKKLFFTEKKCVVRFPWGRTIAYKNVRKHLDAY</sequence>
<keyword evidence="6" id="KW-1185">Reference proteome</keyword>
<dbReference type="SUPFAM" id="SSF53335">
    <property type="entry name" value="S-adenosyl-L-methionine-dependent methyltransferases"/>
    <property type="match status" value="1"/>
</dbReference>
<dbReference type="GO" id="GO:0032259">
    <property type="term" value="P:methylation"/>
    <property type="evidence" value="ECO:0007669"/>
    <property type="project" value="UniProtKB-KW"/>
</dbReference>
<dbReference type="STRING" id="1806891.Cs308_0641"/>
<name>A0A1A9HWK5_9CHLA</name>
<organism evidence="5 6">
    <name type="scientific">Candidatus Chlamydia sanziniae</name>
    <dbReference type="NCBI Taxonomy" id="1806891"/>
    <lineage>
        <taxon>Bacteria</taxon>
        <taxon>Pseudomonadati</taxon>
        <taxon>Chlamydiota</taxon>
        <taxon>Chlamydiia</taxon>
        <taxon>Chlamydiales</taxon>
        <taxon>Chlamydiaceae</taxon>
        <taxon>Chlamydia/Chlamydophila group</taxon>
        <taxon>Chlamydia</taxon>
    </lineage>
</organism>
<keyword evidence="3" id="KW-0949">S-adenosyl-L-methionine</keyword>
<dbReference type="Pfam" id="PF08123">
    <property type="entry name" value="DOT1"/>
    <property type="match status" value="1"/>
</dbReference>
<dbReference type="InterPro" id="IPR025789">
    <property type="entry name" value="DOT1_dom"/>
</dbReference>
<dbReference type="GO" id="GO:0031151">
    <property type="term" value="F:histone H3K79 methyltransferase activity"/>
    <property type="evidence" value="ECO:0007669"/>
    <property type="project" value="InterPro"/>
</dbReference>